<dbReference type="CDD" id="cd00078">
    <property type="entry name" value="HECTc"/>
    <property type="match status" value="1"/>
</dbReference>
<protein>
    <recommendedName>
        <fullName evidence="3">HECT-type E3 ubiquitin transferase</fullName>
        <ecNumber evidence="3">2.3.2.26</ecNumber>
    </recommendedName>
</protein>
<dbReference type="EMBL" id="GL377576">
    <property type="protein sequence ID" value="EFJ29999.1"/>
    <property type="molecule type" value="Genomic_DNA"/>
</dbReference>
<dbReference type="InterPro" id="IPR016024">
    <property type="entry name" value="ARM-type_fold"/>
</dbReference>
<dbReference type="InterPro" id="IPR011989">
    <property type="entry name" value="ARM-like"/>
</dbReference>
<keyword evidence="4" id="KW-0808">Transferase</keyword>
<evidence type="ECO:0000256" key="2">
    <source>
        <dbReference type="ARBA" id="ARBA00006331"/>
    </source>
</evidence>
<gene>
    <name evidence="9" type="primary">UPL3-2</name>
    <name evidence="9" type="ORF">SELMODRAFT_146155</name>
</gene>
<feature type="region of interest" description="Disordered" evidence="7">
    <location>
        <begin position="1195"/>
        <end position="1220"/>
    </location>
</feature>
<evidence type="ECO:0000256" key="3">
    <source>
        <dbReference type="ARBA" id="ARBA00012485"/>
    </source>
</evidence>
<dbReference type="FunFam" id="3.90.1750.10:FF:000048">
    <property type="entry name" value="E3 ubiquitin-protein ligase UPL3"/>
    <property type="match status" value="1"/>
</dbReference>
<dbReference type="InParanoid" id="D8RDD0"/>
<dbReference type="OMA" id="QEESTNT"/>
<feature type="compositionally biased region" description="Low complexity" evidence="7">
    <location>
        <begin position="651"/>
        <end position="663"/>
    </location>
</feature>
<evidence type="ECO:0000313" key="10">
    <source>
        <dbReference type="Proteomes" id="UP000001514"/>
    </source>
</evidence>
<evidence type="ECO:0000313" key="9">
    <source>
        <dbReference type="EMBL" id="EFJ29999.1"/>
    </source>
</evidence>
<feature type="active site" description="Glycyl thioester intermediate" evidence="6">
    <location>
        <position position="1794"/>
    </location>
</feature>
<feature type="compositionally biased region" description="Low complexity" evidence="7">
    <location>
        <begin position="31"/>
        <end position="67"/>
    </location>
</feature>
<feature type="compositionally biased region" description="Basic and acidic residues" evidence="7">
    <location>
        <begin position="1"/>
        <end position="13"/>
    </location>
</feature>
<evidence type="ECO:0000256" key="1">
    <source>
        <dbReference type="ARBA" id="ARBA00000885"/>
    </source>
</evidence>
<dbReference type="InterPro" id="IPR045322">
    <property type="entry name" value="HECTD1/TRIP12-like"/>
</dbReference>
<comment type="catalytic activity">
    <reaction evidence="1">
        <text>S-ubiquitinyl-[E2 ubiquitin-conjugating enzyme]-L-cysteine + [acceptor protein]-L-lysine = [E2 ubiquitin-conjugating enzyme]-L-cysteine + N(6)-ubiquitinyl-[acceptor protein]-L-lysine.</text>
        <dbReference type="EC" id="2.3.2.26"/>
    </reaction>
</comment>
<keyword evidence="9" id="KW-0436">Ligase</keyword>
<feature type="compositionally biased region" description="Polar residues" evidence="7">
    <location>
        <begin position="71"/>
        <end position="86"/>
    </location>
</feature>
<dbReference type="eggNOG" id="KOG0170">
    <property type="taxonomic scope" value="Eukaryota"/>
</dbReference>
<reference evidence="9 10" key="1">
    <citation type="journal article" date="2011" name="Science">
        <title>The Selaginella genome identifies genetic changes associated with the evolution of vascular plants.</title>
        <authorList>
            <person name="Banks J.A."/>
            <person name="Nishiyama T."/>
            <person name="Hasebe M."/>
            <person name="Bowman J.L."/>
            <person name="Gribskov M."/>
            <person name="dePamphilis C."/>
            <person name="Albert V.A."/>
            <person name="Aono N."/>
            <person name="Aoyama T."/>
            <person name="Ambrose B.A."/>
            <person name="Ashton N.W."/>
            <person name="Axtell M.J."/>
            <person name="Barker E."/>
            <person name="Barker M.S."/>
            <person name="Bennetzen J.L."/>
            <person name="Bonawitz N.D."/>
            <person name="Chapple C."/>
            <person name="Cheng C."/>
            <person name="Correa L.G."/>
            <person name="Dacre M."/>
            <person name="DeBarry J."/>
            <person name="Dreyer I."/>
            <person name="Elias M."/>
            <person name="Engstrom E.M."/>
            <person name="Estelle M."/>
            <person name="Feng L."/>
            <person name="Finet C."/>
            <person name="Floyd S.K."/>
            <person name="Frommer W.B."/>
            <person name="Fujita T."/>
            <person name="Gramzow L."/>
            <person name="Gutensohn M."/>
            <person name="Harholt J."/>
            <person name="Hattori M."/>
            <person name="Heyl A."/>
            <person name="Hirai T."/>
            <person name="Hiwatashi Y."/>
            <person name="Ishikawa M."/>
            <person name="Iwata M."/>
            <person name="Karol K.G."/>
            <person name="Koehler B."/>
            <person name="Kolukisaoglu U."/>
            <person name="Kubo M."/>
            <person name="Kurata T."/>
            <person name="Lalonde S."/>
            <person name="Li K."/>
            <person name="Li Y."/>
            <person name="Litt A."/>
            <person name="Lyons E."/>
            <person name="Manning G."/>
            <person name="Maruyama T."/>
            <person name="Michael T.P."/>
            <person name="Mikami K."/>
            <person name="Miyazaki S."/>
            <person name="Morinaga S."/>
            <person name="Murata T."/>
            <person name="Mueller-Roeber B."/>
            <person name="Nelson D.R."/>
            <person name="Obara M."/>
            <person name="Oguri Y."/>
            <person name="Olmstead R.G."/>
            <person name="Onodera N."/>
            <person name="Petersen B.L."/>
            <person name="Pils B."/>
            <person name="Prigge M."/>
            <person name="Rensing S.A."/>
            <person name="Riano-Pachon D.M."/>
            <person name="Roberts A.W."/>
            <person name="Sato Y."/>
            <person name="Scheller H.V."/>
            <person name="Schulz B."/>
            <person name="Schulz C."/>
            <person name="Shakirov E.V."/>
            <person name="Shibagaki N."/>
            <person name="Shinohara N."/>
            <person name="Shippen D.E."/>
            <person name="Soerensen I."/>
            <person name="Sotooka R."/>
            <person name="Sugimoto N."/>
            <person name="Sugita M."/>
            <person name="Sumikawa N."/>
            <person name="Tanurdzic M."/>
            <person name="Theissen G."/>
            <person name="Ulvskov P."/>
            <person name="Wakazuki S."/>
            <person name="Weng J.K."/>
            <person name="Willats W.W."/>
            <person name="Wipf D."/>
            <person name="Wolf P.G."/>
            <person name="Yang L."/>
            <person name="Zimmer A.D."/>
            <person name="Zhu Q."/>
            <person name="Mitros T."/>
            <person name="Hellsten U."/>
            <person name="Loque D."/>
            <person name="Otillar R."/>
            <person name="Salamov A."/>
            <person name="Schmutz J."/>
            <person name="Shapiro H."/>
            <person name="Lindquist E."/>
            <person name="Lucas S."/>
            <person name="Rokhsar D."/>
            <person name="Grigoriev I.V."/>
        </authorList>
    </citation>
    <scope>NUCLEOTIDE SEQUENCE [LARGE SCALE GENOMIC DNA]</scope>
</reference>
<dbReference type="PANTHER" id="PTHR45670:SF1">
    <property type="entry name" value="E3 UBIQUITIN-PROTEIN LIGASE HECTD1"/>
    <property type="match status" value="1"/>
</dbReference>
<evidence type="ECO:0000256" key="6">
    <source>
        <dbReference type="PROSITE-ProRule" id="PRU00104"/>
    </source>
</evidence>
<dbReference type="Gene3D" id="3.30.2410.10">
    <property type="entry name" value="Hect, E3 ligase catalytic domain"/>
    <property type="match status" value="1"/>
</dbReference>
<dbReference type="Gramene" id="EFJ29999">
    <property type="protein sequence ID" value="EFJ29999"/>
    <property type="gene ID" value="SELMODRAFT_146155"/>
</dbReference>
<dbReference type="Gene3D" id="1.25.10.10">
    <property type="entry name" value="Leucine-rich Repeat Variant"/>
    <property type="match status" value="1"/>
</dbReference>
<dbReference type="InterPro" id="IPR035983">
    <property type="entry name" value="Hect_E3_ubiquitin_ligase"/>
</dbReference>
<proteinExistence type="inferred from homology"/>
<feature type="compositionally biased region" description="Basic and acidic residues" evidence="7">
    <location>
        <begin position="960"/>
        <end position="974"/>
    </location>
</feature>
<evidence type="ECO:0000256" key="5">
    <source>
        <dbReference type="ARBA" id="ARBA00022786"/>
    </source>
</evidence>
<evidence type="ECO:0000259" key="8">
    <source>
        <dbReference type="PROSITE" id="PS50237"/>
    </source>
</evidence>
<accession>D8RDD0</accession>
<dbReference type="InterPro" id="IPR000569">
    <property type="entry name" value="HECT_dom"/>
</dbReference>
<organism evidence="10">
    <name type="scientific">Selaginella moellendorffii</name>
    <name type="common">Spikemoss</name>
    <dbReference type="NCBI Taxonomy" id="88036"/>
    <lineage>
        <taxon>Eukaryota</taxon>
        <taxon>Viridiplantae</taxon>
        <taxon>Streptophyta</taxon>
        <taxon>Embryophyta</taxon>
        <taxon>Tracheophyta</taxon>
        <taxon>Lycopodiopsida</taxon>
        <taxon>Selaginellales</taxon>
        <taxon>Selaginellaceae</taxon>
        <taxon>Selaginella</taxon>
    </lineage>
</organism>
<feature type="region of interest" description="Disordered" evidence="7">
    <location>
        <begin position="1"/>
        <end position="126"/>
    </location>
</feature>
<feature type="domain" description="HECT" evidence="8">
    <location>
        <begin position="1507"/>
        <end position="1827"/>
    </location>
</feature>
<dbReference type="Proteomes" id="UP000001514">
    <property type="component" value="Unassembled WGS sequence"/>
</dbReference>
<dbReference type="GO" id="GO:0061630">
    <property type="term" value="F:ubiquitin protein ligase activity"/>
    <property type="evidence" value="ECO:0000318"/>
    <property type="project" value="GO_Central"/>
</dbReference>
<dbReference type="Pfam" id="PF00632">
    <property type="entry name" value="HECT"/>
    <property type="match status" value="1"/>
</dbReference>
<dbReference type="SUPFAM" id="SSF56204">
    <property type="entry name" value="Hect, E3 ligase catalytic domain"/>
    <property type="match status" value="1"/>
</dbReference>
<dbReference type="GO" id="GO:0043161">
    <property type="term" value="P:proteasome-mediated ubiquitin-dependent protein catabolic process"/>
    <property type="evidence" value="ECO:0000318"/>
    <property type="project" value="GO_Central"/>
</dbReference>
<dbReference type="SMART" id="SM00119">
    <property type="entry name" value="HECTc"/>
    <property type="match status" value="1"/>
</dbReference>
<dbReference type="InterPro" id="IPR057948">
    <property type="entry name" value="TPR_TRIP12_N"/>
</dbReference>
<dbReference type="Gene3D" id="3.90.1750.10">
    <property type="entry name" value="Hect, E3 ligase catalytic domains"/>
    <property type="match status" value="1"/>
</dbReference>
<name>D8RDD0_SELML</name>
<feature type="compositionally biased region" description="Basic residues" evidence="7">
    <location>
        <begin position="630"/>
        <end position="640"/>
    </location>
</feature>
<feature type="compositionally biased region" description="Acidic residues" evidence="7">
    <location>
        <begin position="1001"/>
        <end position="1010"/>
    </location>
</feature>
<feature type="compositionally biased region" description="Low complexity" evidence="7">
    <location>
        <begin position="905"/>
        <end position="945"/>
    </location>
</feature>
<dbReference type="GO" id="GO:0000209">
    <property type="term" value="P:protein polyubiquitination"/>
    <property type="evidence" value="ECO:0000318"/>
    <property type="project" value="GO_Central"/>
</dbReference>
<dbReference type="PANTHER" id="PTHR45670">
    <property type="entry name" value="E3 UBIQUITIN-PROTEIN LIGASE TRIP12"/>
    <property type="match status" value="1"/>
</dbReference>
<dbReference type="SUPFAM" id="SSF48371">
    <property type="entry name" value="ARM repeat"/>
    <property type="match status" value="1"/>
</dbReference>
<dbReference type="PROSITE" id="PS50237">
    <property type="entry name" value="HECT"/>
    <property type="match status" value="1"/>
</dbReference>
<dbReference type="eggNOG" id="KOG0168">
    <property type="taxonomic scope" value="Eukaryota"/>
</dbReference>
<feature type="region of interest" description="Disordered" evidence="7">
    <location>
        <begin position="904"/>
        <end position="1010"/>
    </location>
</feature>
<dbReference type="STRING" id="88036.D8RDD0"/>
<dbReference type="EC" id="2.3.2.26" evidence="3"/>
<dbReference type="InterPro" id="IPR000225">
    <property type="entry name" value="Armadillo"/>
</dbReference>
<feature type="region of interest" description="Disordered" evidence="7">
    <location>
        <begin position="625"/>
        <end position="670"/>
    </location>
</feature>
<keyword evidence="5 6" id="KW-0833">Ubl conjugation pathway</keyword>
<dbReference type="GO" id="GO:0016874">
    <property type="term" value="F:ligase activity"/>
    <property type="evidence" value="ECO:0007669"/>
    <property type="project" value="UniProtKB-KW"/>
</dbReference>
<comment type="similarity">
    <text evidence="2">Belongs to the UPL family. K-HECT subfamily.</text>
</comment>
<sequence length="1827" mass="193625">METRSRKRAEATGRRPPPAQSSSRASKRVRVGASSSSSGAAAAAAAAPPAPAPVAAAAAGASSSRSRPSTRRNTASQAGTSVSNSSGEKDDKGKEKEACRNRDARDRAAGASVEADDDDGGDGVSTLQQNLASASSALHGLLRKLGAGLDEFLPSSTPAHQSSRLKRILSGLKAEGEEGRQLEALSQLCELLSIGTEESLSSFSVDSFVPVLVSLLNHEYNPDVMLLAARALTHLCDVLPSSCAAVVHYGAVPCFCARLLSIEYIDLAEQSLQALEKISHEHPAACLRAGALVAVLSYLDFFSTGVQRVAVSTAANICRQLPSDGVNFVMESVPILTNLLQYQDPKVVDHASLCLTRIADSFANSSEKIDVLCSHGLIPLAARLVSVGNPNGAMVPQTSLSASTYTGLIRLLSSCASGSASASESLLLLNISSILKDILTGAGLTSTTSVAPSISRLPEQLFEIVNLVNELLPPVPDVGAAPLPNGVDSTSSSKVTQASPRIQLLQDRPELLLGFGADLFPVLVQVYGSSVTSSVRHKCLAAIHKLLYFSTPEMLHSLSKDTNISSFLAGVLASKDPSVLLTALHITELLMQKLPGVFAKTFVKEGVVHAIDTLIACEQQLGKTSDSQKTRRATSGRRRSGSTSDVHPDDPGGSSSAPVGSPPNADSPLHTARLGLLSTAVAKAKFLRGAHFCNGITDGGATESLCRLKSLCSKLTADCTPEVKGKGKGKAKACGSTTSLSEEQLLAAISGVFGELENGEGVSTFEFVNSGIVSALLNYLSCGSVDGRSRQQALNRLKNFLAVALSSDIREAPLTVLVRKLQNALGSLERFPVILSHGPRATGSTASIAAGLSALTQPFKLRLCRASGEKVLRDYSTNVVLIEPLATLAAIEDFLWSRVKRHDSSPSSTVAASSDCVSSPPASTTPTASTSTPSRPSTRSRTAAAGSGDATPSKGKGKAKTFEARATTESRGPETRNAAARRRAAAAAASAAVTKQRAPIDSEDDDADASPVEVEDAVAMDEDDVSEDEEELFGEEPAEVCVGDRVHDVQLGDSADAGAVATSATTSETPSSFGTGAAGSSTPVLIGTGASGSRATAAVGKGALSFAAAAMAGANASKNSKDRKSLAAVASANVPPKLSFYLGGKLLNRSLTIFQAIQRQTAMDEDDDERYAAPDHPLGHGRRLWDEVYTITYQRADPTEKTSPGGASSTKSGVAGSSSQGLDGLQQASLLDAILQGELPCDLDKSSSTYNILLLLRVLEGLNRLAPRLRAQGVIDAFAEGKVSSLSLSEASTGGASVLQEEFLSSKLTPKLARQMQDALALCSGGLPAWCHQLTKACPFLFPFETRRQYFHSTAFGLSRALQRLQQQQSADGTSSANERELRVGRLQRQKVRVSRTRILDSAAKVMELYSGHKAVLEVEYFGEVGTGLGPTLEFYTLVSRELQKNSLDLWRTESRPGSPQQADTEMPDINEDVLDEPSENQASVQPVEQNIDYVTAPHGLFPRPWHPASTDARYMKTVEHFRLLGRVMAKALQDGRLLDLPFSIPFYKLVLGQELDLYDVKAIDPELGSTLDELQGLVRRKQYLEGVCHQMSDGLRFRGSRIEDLCLDFTLPGYPEFHLKEGGNEIMVTLDNLEEYVALVVDATVKMGISAQMEALRSGFSQVFQLSSLQIFTEQELDNLLCGRRELWTPETLVDHIKFDHGYTSASPPVRHLLEIMGEFTAEEQRDFLRFATGAPRLPPGGLAALNPKLTIVRKHPTGGNGSSVVLGSTPPGAASAMGTTLADGDLPSVMTCANYLKLPPYSSREVMRERLMYAISEGQGSFDLS</sequence>
<feature type="compositionally biased region" description="Basic and acidic residues" evidence="7">
    <location>
        <begin position="87"/>
        <end position="108"/>
    </location>
</feature>
<evidence type="ECO:0000256" key="7">
    <source>
        <dbReference type="SAM" id="MobiDB-lite"/>
    </source>
</evidence>
<dbReference type="FunCoup" id="D8RDD0">
    <property type="interactions" value="4902"/>
</dbReference>
<dbReference type="Pfam" id="PF25579">
    <property type="entry name" value="TPR_TRIP12_N"/>
    <property type="match status" value="1"/>
</dbReference>
<evidence type="ECO:0000256" key="4">
    <source>
        <dbReference type="ARBA" id="ARBA00022679"/>
    </source>
</evidence>
<dbReference type="FunFam" id="1.25.10.10:FF:000689">
    <property type="entry name" value="HECT ubiquitin protein ligase family protein KAK"/>
    <property type="match status" value="1"/>
</dbReference>
<dbReference type="HOGENOM" id="CLU_000366_1_0_1"/>
<keyword evidence="10" id="KW-1185">Reference proteome</keyword>
<dbReference type="KEGG" id="smo:SELMODRAFT_146155"/>
<feature type="compositionally biased region" description="Low complexity" evidence="7">
    <location>
        <begin position="1205"/>
        <end position="1219"/>
    </location>
</feature>
<dbReference type="SMART" id="SM00185">
    <property type="entry name" value="ARM"/>
    <property type="match status" value="3"/>
</dbReference>